<reference evidence="4 6" key="2">
    <citation type="journal article" date="2011" name="PLoS Biol.">
        <title>Modernizing reference genome assemblies.</title>
        <authorList>
            <person name="Church D.M."/>
            <person name="Schneider V.A."/>
            <person name="Graves T."/>
            <person name="Auger K."/>
            <person name="Cunningham F."/>
            <person name="Bouk N."/>
            <person name="Chen H.C."/>
            <person name="Agarwala R."/>
            <person name="McLaren W.M."/>
            <person name="Ritchie G.R."/>
            <person name="Albracht D."/>
            <person name="Kremitzki M."/>
            <person name="Rock S."/>
            <person name="Kotkiewicz H."/>
            <person name="Kremitzki C."/>
            <person name="Wollam A."/>
            <person name="Trani L."/>
            <person name="Fulton L."/>
            <person name="Fulton R."/>
            <person name="Matthews L."/>
            <person name="Whitehead S."/>
            <person name="Chow W."/>
            <person name="Torrance J."/>
            <person name="Dunn M."/>
            <person name="Harden G."/>
            <person name="Threadgold G."/>
            <person name="Wood J."/>
            <person name="Collins J."/>
            <person name="Heath P."/>
            <person name="Griffiths G."/>
            <person name="Pelan S."/>
            <person name="Grafham D."/>
            <person name="Eichler E.E."/>
            <person name="Weinstock G."/>
            <person name="Mardis E.R."/>
            <person name="Wilson R.K."/>
            <person name="Howe K."/>
            <person name="Flicek P."/>
            <person name="Hubbard T."/>
        </authorList>
    </citation>
    <scope>NUCLEOTIDE SEQUENCE [LARGE SCALE GENOMIC DNA]</scope>
    <source>
        <strain evidence="4 6">C57BL/6J</strain>
    </source>
</reference>
<dbReference type="HOGENOM" id="CLU_2426436_0_0_1"/>
<name>D6RES0_MOUSE</name>
<dbReference type="Proteomes" id="UP000000589">
    <property type="component" value="Chromosome 3"/>
</dbReference>
<accession>D6RES0</accession>
<keyword evidence="2" id="KW-0862">Zinc</keyword>
<reference evidence="4 6" key="1">
    <citation type="journal article" date="2009" name="PLoS Biol.">
        <title>Lineage-specific biology revealed by a finished genome assembly of the mouse.</title>
        <authorList>
            <consortium name="Mouse Genome Sequencing Consortium"/>
            <person name="Church D.M."/>
            <person name="Goodstadt L."/>
            <person name="Hillier L.W."/>
            <person name="Zody M.C."/>
            <person name="Goldstein S."/>
            <person name="She X."/>
            <person name="Bult C.J."/>
            <person name="Agarwala R."/>
            <person name="Cherry J.L."/>
            <person name="DiCuccio M."/>
            <person name="Hlavina W."/>
            <person name="Kapustin Y."/>
            <person name="Meric P."/>
            <person name="Maglott D."/>
            <person name="Birtle Z."/>
            <person name="Marques A.C."/>
            <person name="Graves T."/>
            <person name="Zhou S."/>
            <person name="Teague B."/>
            <person name="Potamousis K."/>
            <person name="Churas C."/>
            <person name="Place M."/>
            <person name="Herschleb J."/>
            <person name="Runnheim R."/>
            <person name="Forrest D."/>
            <person name="Amos-Landgraf J."/>
            <person name="Schwartz D.C."/>
            <person name="Cheng Z."/>
            <person name="Lindblad-Toh K."/>
            <person name="Eichler E.E."/>
            <person name="Ponting C.P."/>
        </authorList>
    </citation>
    <scope>NUCLEOTIDE SEQUENCE [LARGE SCALE GENOMIC DNA]</scope>
    <source>
        <strain evidence="4 6">C57BL/6J</strain>
    </source>
</reference>
<dbReference type="MGI" id="MGI:2159711">
    <property type="gene designation" value="Usp33"/>
</dbReference>
<feature type="domain" description="UBP-type" evidence="3">
    <location>
        <begin position="6"/>
        <end position="91"/>
    </location>
</feature>
<gene>
    <name evidence="4 5" type="primary">Usp33</name>
</gene>
<dbReference type="ExpressionAtlas" id="D6RES0">
    <property type="expression patterns" value="baseline and differential"/>
</dbReference>
<keyword evidence="6" id="KW-1185">Reference proteome</keyword>
<proteinExistence type="predicted"/>
<dbReference type="AlphaFoldDB" id="D6RES0"/>
<dbReference type="VEuPathDB" id="HostDB:ENSMUSG00000025437"/>
<dbReference type="PeptideAtlas" id="D6RES0"/>
<dbReference type="Bgee" id="ENSMUSG00000025437">
    <property type="expression patterns" value="Expressed in retinal neural layer and 265 other cell types or tissues"/>
</dbReference>
<dbReference type="GO" id="GO:0008270">
    <property type="term" value="F:zinc ion binding"/>
    <property type="evidence" value="ECO:0007669"/>
    <property type="project" value="UniProtKB-KW"/>
</dbReference>
<sequence length="91" mass="10027">MTTFRNHCPHLDSVGEITKEDLIQKSLGACQDCKVRGPNLWACLEVLLCWLRGVASGPQHHTLAGDKALSNCEPHHSSSMVLCLQQRSIFG</sequence>
<evidence type="ECO:0000313" key="5">
    <source>
        <dbReference type="MGI" id="MGI:2159711"/>
    </source>
</evidence>
<evidence type="ECO:0000259" key="3">
    <source>
        <dbReference type="PROSITE" id="PS50271"/>
    </source>
</evidence>
<dbReference type="GeneTree" id="ENSGT00940000157311"/>
<dbReference type="InterPro" id="IPR013083">
    <property type="entry name" value="Znf_RING/FYVE/PHD"/>
</dbReference>
<reference evidence="4" key="4">
    <citation type="submission" date="2025-09" db="UniProtKB">
        <authorList>
            <consortium name="Ensembl"/>
        </authorList>
    </citation>
    <scope>IDENTIFICATION</scope>
    <source>
        <strain evidence="4">C57BL/6J</strain>
    </source>
</reference>
<dbReference type="Ensembl" id="ENSMUST00000123237.8">
    <property type="protein sequence ID" value="ENSMUSP00000117590.2"/>
    <property type="gene ID" value="ENSMUSG00000025437.16"/>
</dbReference>
<evidence type="ECO:0000313" key="6">
    <source>
        <dbReference type="Proteomes" id="UP000000589"/>
    </source>
</evidence>
<dbReference type="AGR" id="MGI:2159711"/>
<keyword evidence="2" id="KW-0863">Zinc-finger</keyword>
<keyword evidence="2" id="KW-0479">Metal-binding</keyword>
<protein>
    <submittedName>
        <fullName evidence="4">Ubiquitin specific peptidase 33</fullName>
    </submittedName>
</protein>
<dbReference type="SMR" id="D6RES0"/>
<dbReference type="InterPro" id="IPR001607">
    <property type="entry name" value="Znf_UBP"/>
</dbReference>
<evidence type="ECO:0000256" key="2">
    <source>
        <dbReference type="PROSITE-ProRule" id="PRU00502"/>
    </source>
</evidence>
<dbReference type="SUPFAM" id="SSF57850">
    <property type="entry name" value="RING/U-box"/>
    <property type="match status" value="1"/>
</dbReference>
<dbReference type="PROSITE" id="PS50271">
    <property type="entry name" value="ZF_UBP"/>
    <property type="match status" value="1"/>
</dbReference>
<dbReference type="ProteomicsDB" id="325040"/>
<organism evidence="4 6">
    <name type="scientific">Mus musculus</name>
    <name type="common">Mouse</name>
    <dbReference type="NCBI Taxonomy" id="10090"/>
    <lineage>
        <taxon>Eukaryota</taxon>
        <taxon>Metazoa</taxon>
        <taxon>Chordata</taxon>
        <taxon>Craniata</taxon>
        <taxon>Vertebrata</taxon>
        <taxon>Euteleostomi</taxon>
        <taxon>Mammalia</taxon>
        <taxon>Eutheria</taxon>
        <taxon>Euarchontoglires</taxon>
        <taxon>Glires</taxon>
        <taxon>Rodentia</taxon>
        <taxon>Myomorpha</taxon>
        <taxon>Muroidea</taxon>
        <taxon>Muridae</taxon>
        <taxon>Murinae</taxon>
        <taxon>Mus</taxon>
        <taxon>Mus</taxon>
    </lineage>
</organism>
<evidence type="ECO:0000313" key="4">
    <source>
        <dbReference type="Ensembl" id="ENSMUSP00000117590.2"/>
    </source>
</evidence>
<keyword evidence="1" id="KW-0833">Ubl conjugation pathway</keyword>
<dbReference type="Gene3D" id="3.30.40.10">
    <property type="entry name" value="Zinc/RING finger domain, C3HC4 (zinc finger)"/>
    <property type="match status" value="1"/>
</dbReference>
<dbReference type="Antibodypedia" id="33489">
    <property type="antibodies" value="284 antibodies from 31 providers"/>
</dbReference>
<reference evidence="4" key="3">
    <citation type="submission" date="2025-08" db="UniProtKB">
        <authorList>
            <consortium name="Ensembl"/>
        </authorList>
    </citation>
    <scope>IDENTIFICATION</scope>
    <source>
        <strain evidence="4">C57BL/6J</strain>
    </source>
</reference>
<evidence type="ECO:0000256" key="1">
    <source>
        <dbReference type="ARBA" id="ARBA00022786"/>
    </source>
</evidence>